<comment type="caution">
    <text evidence="2">The sequence shown here is derived from an EMBL/GenBank/DDBJ whole genome shotgun (WGS) entry which is preliminary data.</text>
</comment>
<dbReference type="InterPro" id="IPR036736">
    <property type="entry name" value="ACP-like_sf"/>
</dbReference>
<keyword evidence="3" id="KW-1185">Reference proteome</keyword>
<dbReference type="PROSITE" id="PS50075">
    <property type="entry name" value="CARRIER"/>
    <property type="match status" value="1"/>
</dbReference>
<evidence type="ECO:0000313" key="3">
    <source>
        <dbReference type="Proteomes" id="UP000248544"/>
    </source>
</evidence>
<evidence type="ECO:0000259" key="1">
    <source>
        <dbReference type="PROSITE" id="PS50075"/>
    </source>
</evidence>
<reference evidence="2 3" key="1">
    <citation type="submission" date="2018-01" db="EMBL/GenBank/DDBJ databases">
        <title>Draft genome sequence of Sphaerisporangium sp. 7K107.</title>
        <authorList>
            <person name="Sahin N."/>
            <person name="Saygin H."/>
            <person name="Ay H."/>
        </authorList>
    </citation>
    <scope>NUCLEOTIDE SEQUENCE [LARGE SCALE GENOMIC DNA]</scope>
    <source>
        <strain evidence="2 3">7K107</strain>
    </source>
</reference>
<dbReference type="EMBL" id="POUA01000129">
    <property type="protein sequence ID" value="PZG44115.1"/>
    <property type="molecule type" value="Genomic_DNA"/>
</dbReference>
<dbReference type="SUPFAM" id="SSF47336">
    <property type="entry name" value="ACP-like"/>
    <property type="match status" value="1"/>
</dbReference>
<name>A0A2W2GVQ4_9ACTN</name>
<accession>A0A2W2GVQ4</accession>
<feature type="domain" description="Carrier" evidence="1">
    <location>
        <begin position="40"/>
        <end position="116"/>
    </location>
</feature>
<protein>
    <recommendedName>
        <fullName evidence="1">Carrier domain-containing protein</fullName>
    </recommendedName>
</protein>
<dbReference type="AlphaFoldDB" id="A0A2W2GVQ4"/>
<dbReference type="InterPro" id="IPR009081">
    <property type="entry name" value="PP-bd_ACP"/>
</dbReference>
<evidence type="ECO:0000313" key="2">
    <source>
        <dbReference type="EMBL" id="PZG44115.1"/>
    </source>
</evidence>
<dbReference type="Proteomes" id="UP000248544">
    <property type="component" value="Unassembled WGS sequence"/>
</dbReference>
<organism evidence="2 3">
    <name type="scientific">Spongiactinospora gelatinilytica</name>
    <dbReference type="NCBI Taxonomy" id="2666298"/>
    <lineage>
        <taxon>Bacteria</taxon>
        <taxon>Bacillati</taxon>
        <taxon>Actinomycetota</taxon>
        <taxon>Actinomycetes</taxon>
        <taxon>Streptosporangiales</taxon>
        <taxon>Streptosporangiaceae</taxon>
        <taxon>Spongiactinospora</taxon>
    </lineage>
</organism>
<sequence>MAARVVGASAGDCHAVVTLPDDLESDPVPGTSADADDRLRHEDEIEHRIAAIFTDLLGVPSIAPDAGFLELGGHSLLATQFVSQVRQFCGVELSRAPSWRTRRFAASPARYARPAPRPRGVRSKYCPRSSRIRLPAGCPSR</sequence>
<proteinExistence type="predicted"/>
<gene>
    <name evidence="2" type="ORF">C1I98_17675</name>
</gene>
<dbReference type="Pfam" id="PF00550">
    <property type="entry name" value="PP-binding"/>
    <property type="match status" value="1"/>
</dbReference>
<dbReference type="Gene3D" id="1.10.1200.10">
    <property type="entry name" value="ACP-like"/>
    <property type="match status" value="1"/>
</dbReference>